<sequence>MGSPNTGKTTCFRLIHRFYDPESGLIFIDGFDVKHRNLHGLRNYVGFVQQCPVLFGTTLEECITCHSSLKSLEYMEIVAKIAGIHSSIIGLTEKYNTPLTEDLPIDQRQKLALARILYRKPQILIMDNALSALTPAAEDAIFESIKSVNKNLTIIVTTRNPLILRKVSKIVYLYDGIAEEYSTVNEIIQTHPEAEKMIGEQKEFFDNKTSTVAKCKYNQKIPQRSMQHASSFLGRSYQELLKTELVRIGRYPVFFQVTDIPTADHIMRKDIKLANTMKLLYYNRKEWLQLLLASVAAAILGFSLPIYAVLFGETLSLIALHNGMQLQVRLNFFTSMFMVAGLVSGICTIIQDYMVNMAGSKLTARMRKYTLKKILHQNLEWFDNETNELNKINTLLKINARKIQQACGQRLIFLIQAITSLTVSIILSMMYSWKLGLAILVFTPIILVVLKYYNTLLLQQSFRNSTQLNKLKLIILESASNIRCIAALTLENAFFERYHEELRKLLVNQKRVYLLAFVHAFCTASPAIVYAVSMFFGGYMLRNREIEIGKVFKVAEAIILGTFMVGHLAVFTPNIIKAQIAAVKLFKIIESPLNNYNRNYKTKLSGNINFNNVSFEHPLYSGLPKLLNFTIQINNGESIALVGCPSSGVSIPIQLLLHFYKPTSGDIFLDGERHENFNDNNLRSLIGLVEGDSIPFKRSIAENIAYGNLKRRIRIDEIVAASKAAYFHDFVMSLPNFFQGYNTVLDETEVSLTISQKVRLSLARALLRNSKILLLENLPRAESPETEMILRKAILSATIDRTCIASSHDPFSAVQLFSRILFMNRGCVEEIGIHEQLMTAQGSYTNFCNKIGHSFVTFNNENELFPEFYTNSEFLKTEMENSDN</sequence>
<dbReference type="InterPro" id="IPR011527">
    <property type="entry name" value="ABC1_TM_dom"/>
</dbReference>
<protein>
    <submittedName>
        <fullName evidence="11">ATP-binding cassette sub-family B member 5 isoform X1</fullName>
    </submittedName>
</protein>
<gene>
    <name evidence="11" type="primary">LOC107273254</name>
</gene>
<evidence type="ECO:0000256" key="7">
    <source>
        <dbReference type="SAM" id="Phobius"/>
    </source>
</evidence>
<feature type="transmembrane region" description="Helical" evidence="7">
    <location>
        <begin position="287"/>
        <end position="310"/>
    </location>
</feature>
<comment type="subcellular location">
    <subcellularLocation>
        <location evidence="1">Membrane</location>
        <topology evidence="1">Multi-pass membrane protein</topology>
    </subcellularLocation>
</comment>
<evidence type="ECO:0000256" key="6">
    <source>
        <dbReference type="ARBA" id="ARBA00023136"/>
    </source>
</evidence>
<keyword evidence="3" id="KW-0547">Nucleotide-binding</keyword>
<dbReference type="InterPro" id="IPR036640">
    <property type="entry name" value="ABC1_TM_sf"/>
</dbReference>
<dbReference type="PROSITE" id="PS50929">
    <property type="entry name" value="ABC_TM1F"/>
    <property type="match status" value="1"/>
</dbReference>
<evidence type="ECO:0000259" key="8">
    <source>
        <dbReference type="PROSITE" id="PS50893"/>
    </source>
</evidence>
<dbReference type="PANTHER" id="PTHR43394:SF1">
    <property type="entry name" value="ATP-BINDING CASSETTE SUB-FAMILY B MEMBER 10, MITOCHONDRIAL"/>
    <property type="match status" value="1"/>
</dbReference>
<feature type="transmembrane region" description="Helical" evidence="7">
    <location>
        <begin position="512"/>
        <end position="537"/>
    </location>
</feature>
<dbReference type="PROSITE" id="PS50893">
    <property type="entry name" value="ABC_TRANSPORTER_2"/>
    <property type="match status" value="2"/>
</dbReference>
<dbReference type="GO" id="GO:0015421">
    <property type="term" value="F:ABC-type oligopeptide transporter activity"/>
    <property type="evidence" value="ECO:0007669"/>
    <property type="project" value="TreeGrafter"/>
</dbReference>
<name>A0AAJ7RST4_CEPCN</name>
<feature type="transmembrane region" description="Helical" evidence="7">
    <location>
        <begin position="330"/>
        <end position="350"/>
    </location>
</feature>
<dbReference type="SUPFAM" id="SSF52540">
    <property type="entry name" value="P-loop containing nucleoside triphosphate hydrolases"/>
    <property type="match status" value="2"/>
</dbReference>
<dbReference type="SUPFAM" id="SSF90123">
    <property type="entry name" value="ABC transporter transmembrane region"/>
    <property type="match status" value="1"/>
</dbReference>
<dbReference type="CDD" id="cd18578">
    <property type="entry name" value="ABC_6TM_Pgp_ABCB1_D2_like"/>
    <property type="match status" value="1"/>
</dbReference>
<evidence type="ECO:0000313" key="11">
    <source>
        <dbReference type="RefSeq" id="XP_024946393.1"/>
    </source>
</evidence>
<reference evidence="11" key="1">
    <citation type="submission" date="2025-08" db="UniProtKB">
        <authorList>
            <consortium name="RefSeq"/>
        </authorList>
    </citation>
    <scope>IDENTIFICATION</scope>
</reference>
<dbReference type="RefSeq" id="XP_024946393.1">
    <property type="nucleotide sequence ID" value="XM_025090625.1"/>
</dbReference>
<dbReference type="GO" id="GO:0005524">
    <property type="term" value="F:ATP binding"/>
    <property type="evidence" value="ECO:0007669"/>
    <property type="project" value="UniProtKB-KW"/>
</dbReference>
<dbReference type="InterPro" id="IPR003593">
    <property type="entry name" value="AAA+_ATPase"/>
</dbReference>
<dbReference type="Pfam" id="PF00005">
    <property type="entry name" value="ABC_tran"/>
    <property type="match status" value="2"/>
</dbReference>
<proteinExistence type="predicted"/>
<dbReference type="GO" id="GO:0016887">
    <property type="term" value="F:ATP hydrolysis activity"/>
    <property type="evidence" value="ECO:0007669"/>
    <property type="project" value="InterPro"/>
</dbReference>
<evidence type="ECO:0000256" key="5">
    <source>
        <dbReference type="ARBA" id="ARBA00022989"/>
    </source>
</evidence>
<dbReference type="KEGG" id="ccin:107273254"/>
<dbReference type="Proteomes" id="UP000694920">
    <property type="component" value="Unplaced"/>
</dbReference>
<feature type="transmembrane region" description="Helical" evidence="7">
    <location>
        <begin position="411"/>
        <end position="429"/>
    </location>
</feature>
<dbReference type="Gene3D" id="1.20.1560.10">
    <property type="entry name" value="ABC transporter type 1, transmembrane domain"/>
    <property type="match status" value="3"/>
</dbReference>
<evidence type="ECO:0000256" key="2">
    <source>
        <dbReference type="ARBA" id="ARBA00022692"/>
    </source>
</evidence>
<dbReference type="Pfam" id="PF00664">
    <property type="entry name" value="ABC_membrane"/>
    <property type="match status" value="1"/>
</dbReference>
<dbReference type="PANTHER" id="PTHR43394">
    <property type="entry name" value="ATP-DEPENDENT PERMEASE MDL1, MITOCHONDRIAL"/>
    <property type="match status" value="1"/>
</dbReference>
<keyword evidence="10" id="KW-1185">Reference proteome</keyword>
<feature type="domain" description="ABC transporter" evidence="8">
    <location>
        <begin position="608"/>
        <end position="850"/>
    </location>
</feature>
<accession>A0AAJ7RST4</accession>
<dbReference type="InterPro" id="IPR039421">
    <property type="entry name" value="Type_1_exporter"/>
</dbReference>
<dbReference type="AlphaFoldDB" id="A0AAJ7RST4"/>
<keyword evidence="5 7" id="KW-1133">Transmembrane helix</keyword>
<dbReference type="SMART" id="SM00382">
    <property type="entry name" value="AAA"/>
    <property type="match status" value="2"/>
</dbReference>
<dbReference type="InterPro" id="IPR003439">
    <property type="entry name" value="ABC_transporter-like_ATP-bd"/>
</dbReference>
<evidence type="ECO:0000256" key="4">
    <source>
        <dbReference type="ARBA" id="ARBA00022840"/>
    </source>
</evidence>
<feature type="transmembrane region" description="Helical" evidence="7">
    <location>
        <begin position="435"/>
        <end position="453"/>
    </location>
</feature>
<feature type="domain" description="ABC transmembrane type-1" evidence="9">
    <location>
        <begin position="291"/>
        <end position="577"/>
    </location>
</feature>
<keyword evidence="6 7" id="KW-0472">Membrane</keyword>
<organism evidence="10 11">
    <name type="scientific">Cephus cinctus</name>
    <name type="common">Wheat stem sawfly</name>
    <dbReference type="NCBI Taxonomy" id="211228"/>
    <lineage>
        <taxon>Eukaryota</taxon>
        <taxon>Metazoa</taxon>
        <taxon>Ecdysozoa</taxon>
        <taxon>Arthropoda</taxon>
        <taxon>Hexapoda</taxon>
        <taxon>Insecta</taxon>
        <taxon>Pterygota</taxon>
        <taxon>Neoptera</taxon>
        <taxon>Endopterygota</taxon>
        <taxon>Hymenoptera</taxon>
        <taxon>Cephoidea</taxon>
        <taxon>Cephidae</taxon>
        <taxon>Cephus</taxon>
    </lineage>
</organism>
<keyword evidence="2 7" id="KW-0812">Transmembrane</keyword>
<evidence type="ECO:0000256" key="3">
    <source>
        <dbReference type="ARBA" id="ARBA00022741"/>
    </source>
</evidence>
<dbReference type="Gene3D" id="3.40.50.300">
    <property type="entry name" value="P-loop containing nucleotide triphosphate hydrolases"/>
    <property type="match status" value="2"/>
</dbReference>
<dbReference type="GeneID" id="107273254"/>
<dbReference type="GO" id="GO:0016020">
    <property type="term" value="C:membrane"/>
    <property type="evidence" value="ECO:0007669"/>
    <property type="project" value="UniProtKB-SubCell"/>
</dbReference>
<evidence type="ECO:0000313" key="10">
    <source>
        <dbReference type="Proteomes" id="UP000694920"/>
    </source>
</evidence>
<dbReference type="InterPro" id="IPR027417">
    <property type="entry name" value="P-loop_NTPase"/>
</dbReference>
<evidence type="ECO:0000259" key="9">
    <source>
        <dbReference type="PROSITE" id="PS50929"/>
    </source>
</evidence>
<evidence type="ECO:0000256" key="1">
    <source>
        <dbReference type="ARBA" id="ARBA00004141"/>
    </source>
</evidence>
<feature type="domain" description="ABC transporter" evidence="8">
    <location>
        <begin position="1"/>
        <end position="200"/>
    </location>
</feature>
<keyword evidence="4 11" id="KW-0067">ATP-binding</keyword>